<feature type="domain" description="Nucleoside phosphorylase" evidence="2">
    <location>
        <begin position="182"/>
        <end position="339"/>
    </location>
</feature>
<dbReference type="InterPro" id="IPR035994">
    <property type="entry name" value="Nucleoside_phosphorylase_sf"/>
</dbReference>
<dbReference type="GO" id="GO:0005829">
    <property type="term" value="C:cytosol"/>
    <property type="evidence" value="ECO:0007669"/>
    <property type="project" value="TreeGrafter"/>
</dbReference>
<dbReference type="PANTHER" id="PTHR43691:SF6">
    <property type="entry name" value="AMP NUCLEOSIDASE"/>
    <property type="match status" value="1"/>
</dbReference>
<gene>
    <name evidence="3" type="ORF">HDA37_000790</name>
</gene>
<dbReference type="GeneID" id="98050609"/>
<dbReference type="GO" id="GO:0009116">
    <property type="term" value="P:nucleoside metabolic process"/>
    <property type="evidence" value="ECO:0007669"/>
    <property type="project" value="InterPro"/>
</dbReference>
<dbReference type="Proteomes" id="UP000549695">
    <property type="component" value="Unassembled WGS sequence"/>
</dbReference>
<dbReference type="SUPFAM" id="SSF53167">
    <property type="entry name" value="Purine and uridine phosphorylases"/>
    <property type="match status" value="1"/>
</dbReference>
<organism evidence="3 4">
    <name type="scientific">Pseudonocardia alni</name>
    <name type="common">Amycolata alni</name>
    <dbReference type="NCBI Taxonomy" id="33907"/>
    <lineage>
        <taxon>Bacteria</taxon>
        <taxon>Bacillati</taxon>
        <taxon>Actinomycetota</taxon>
        <taxon>Actinomycetes</taxon>
        <taxon>Pseudonocardiales</taxon>
        <taxon>Pseudonocardiaceae</taxon>
        <taxon>Pseudonocardia</taxon>
    </lineage>
</organism>
<evidence type="ECO:0000256" key="1">
    <source>
        <dbReference type="SAM" id="MobiDB-lite"/>
    </source>
</evidence>
<dbReference type="InterPro" id="IPR047039">
    <property type="entry name" value="AMN_phosphorylase"/>
</dbReference>
<evidence type="ECO:0000313" key="3">
    <source>
        <dbReference type="EMBL" id="NYG00505.1"/>
    </source>
</evidence>
<dbReference type="NCBIfam" id="NF006142">
    <property type="entry name" value="PRK08292.1"/>
    <property type="match status" value="1"/>
</dbReference>
<evidence type="ECO:0000313" key="4">
    <source>
        <dbReference type="Proteomes" id="UP000549695"/>
    </source>
</evidence>
<sequence length="396" mass="43736">MTPAMIEQVRPPVPAEKLDHEIARLLDALQSVYDDGWYPELEVVRPWSTHNPRISGEFARPCAIRRYLHRELRGLLAAGATVTARAARPARAFTDPEFFAALDEDRFDLRVKKLFLFGPERMALSLDRLSHYTGTPAESFQRHVLFTNYAMHVESFLERFPDAERPDRAGVQMPAYHHAGADGDGVTLVNIGVGPANAKTVTDHLAVLRPDTMIMIGHCGGLRNRQELGDFVLATAYQRADHVLDEVLPADVPVIPSIRLNGYLMDALGAAEATWRPGVVHTTDNRNWEFNQAATLHRMRLARAVAVDMESATIAANGFRYRIPNATLLCVSDKPLHAEPKLAGGARAFYEASKRKHLGIALDALDRVRDEHPDGLPGSEVRSADEPLLGNGPDGA</sequence>
<reference evidence="3 4" key="1">
    <citation type="submission" date="2020-07" db="EMBL/GenBank/DDBJ databases">
        <title>Sequencing the genomes of 1000 actinobacteria strains.</title>
        <authorList>
            <person name="Klenk H.-P."/>
        </authorList>
    </citation>
    <scope>NUCLEOTIDE SEQUENCE [LARGE SCALE GENOMIC DNA]</scope>
    <source>
        <strain evidence="3 4">DSM 44749</strain>
    </source>
</reference>
<dbReference type="EC" id="3.2.2.4" evidence="3"/>
<dbReference type="Pfam" id="PF01048">
    <property type="entry name" value="PNP_UDP_1"/>
    <property type="match status" value="1"/>
</dbReference>
<dbReference type="EMBL" id="JACCCZ010000001">
    <property type="protein sequence ID" value="NYG00505.1"/>
    <property type="molecule type" value="Genomic_DNA"/>
</dbReference>
<dbReference type="RefSeq" id="WP_253068736.1">
    <property type="nucleotide sequence ID" value="NZ_BAAAJZ010000005.1"/>
</dbReference>
<comment type="caution">
    <text evidence="3">The sequence shown here is derived from an EMBL/GenBank/DDBJ whole genome shotgun (WGS) entry which is preliminary data.</text>
</comment>
<dbReference type="CDD" id="cd17762">
    <property type="entry name" value="AMN"/>
    <property type="match status" value="1"/>
</dbReference>
<keyword evidence="3" id="KW-0378">Hydrolase</keyword>
<evidence type="ECO:0000259" key="2">
    <source>
        <dbReference type="Pfam" id="PF01048"/>
    </source>
</evidence>
<accession>A0A852W268</accession>
<dbReference type="AlphaFoldDB" id="A0A852W268"/>
<feature type="region of interest" description="Disordered" evidence="1">
    <location>
        <begin position="369"/>
        <end position="396"/>
    </location>
</feature>
<name>A0A852W268_PSEA5</name>
<dbReference type="PANTHER" id="PTHR43691">
    <property type="entry name" value="URIDINE PHOSPHORYLASE"/>
    <property type="match status" value="1"/>
</dbReference>
<protein>
    <submittedName>
        <fullName evidence="3">AMP nucleosidase</fullName>
        <ecNumber evidence="3">3.2.2.4</ecNumber>
    </submittedName>
</protein>
<dbReference type="Gene3D" id="3.40.50.1580">
    <property type="entry name" value="Nucleoside phosphorylase domain"/>
    <property type="match status" value="1"/>
</dbReference>
<proteinExistence type="predicted"/>
<keyword evidence="4" id="KW-1185">Reference proteome</keyword>
<keyword evidence="3" id="KW-0326">Glycosidase</keyword>
<dbReference type="InterPro" id="IPR000845">
    <property type="entry name" value="Nucleoside_phosphorylase_d"/>
</dbReference>
<dbReference type="GO" id="GO:0008714">
    <property type="term" value="F:AMP nucleosidase activity"/>
    <property type="evidence" value="ECO:0007669"/>
    <property type="project" value="UniProtKB-EC"/>
</dbReference>